<dbReference type="CDD" id="cd04235">
    <property type="entry name" value="AAK_CK"/>
    <property type="match status" value="1"/>
</dbReference>
<keyword evidence="8" id="KW-1185">Reference proteome</keyword>
<dbReference type="Pfam" id="PF00696">
    <property type="entry name" value="AA_kinase"/>
    <property type="match status" value="1"/>
</dbReference>
<dbReference type="EMBL" id="SODZ01000004">
    <property type="protein sequence ID" value="TDX16217.1"/>
    <property type="molecule type" value="Genomic_DNA"/>
</dbReference>
<accession>A0A4R8F128</accession>
<dbReference type="RefSeq" id="WP_103875936.1">
    <property type="nucleotide sequence ID" value="NZ_SODZ01000004.1"/>
</dbReference>
<evidence type="ECO:0000256" key="4">
    <source>
        <dbReference type="NCBIfam" id="TIGR00746"/>
    </source>
</evidence>
<reference evidence="7 8" key="1">
    <citation type="submission" date="2019-03" db="EMBL/GenBank/DDBJ databases">
        <title>Genomic Encyclopedia of Type Strains, Phase IV (KMG-IV): sequencing the most valuable type-strain genomes for metagenomic binning, comparative biology and taxonomic classification.</title>
        <authorList>
            <person name="Goeker M."/>
        </authorList>
    </citation>
    <scope>NUCLEOTIDE SEQUENCE [LARGE SCALE GENOMIC DNA]</scope>
    <source>
        <strain evidence="7 8">DSM 13575</strain>
    </source>
</reference>
<dbReference type="Gene3D" id="3.40.1160.10">
    <property type="entry name" value="Acetylglutamate kinase-like"/>
    <property type="match status" value="1"/>
</dbReference>
<dbReference type="SUPFAM" id="SSF53633">
    <property type="entry name" value="Carbamate kinase-like"/>
    <property type="match status" value="1"/>
</dbReference>
<protein>
    <recommendedName>
        <fullName evidence="4 5">Carbamate kinase</fullName>
    </recommendedName>
</protein>
<evidence type="ECO:0000256" key="2">
    <source>
        <dbReference type="ARBA" id="ARBA00022679"/>
    </source>
</evidence>
<feature type="domain" description="Aspartate/glutamate/uridylate kinase" evidence="6">
    <location>
        <begin position="4"/>
        <end position="294"/>
    </location>
</feature>
<dbReference type="InterPro" id="IPR003964">
    <property type="entry name" value="Carb_kinase"/>
</dbReference>
<evidence type="ECO:0000313" key="8">
    <source>
        <dbReference type="Proteomes" id="UP000294817"/>
    </source>
</evidence>
<dbReference type="NCBIfam" id="NF009007">
    <property type="entry name" value="PRK12352.1"/>
    <property type="match status" value="1"/>
</dbReference>
<dbReference type="GO" id="GO:0008804">
    <property type="term" value="F:carbamate kinase activity"/>
    <property type="evidence" value="ECO:0007669"/>
    <property type="project" value="UniProtKB-UniRule"/>
</dbReference>
<dbReference type="PANTHER" id="PTHR30409">
    <property type="entry name" value="CARBAMATE KINASE"/>
    <property type="match status" value="1"/>
</dbReference>
<name>A0A4R8F128_9BACT</name>
<dbReference type="AlphaFoldDB" id="A0A4R8F128"/>
<sequence length="313" mass="34031">MVEKLAIVAIGGNALSQPKESPTAENMLKNLENTAKCLVELVKKNYKIVITHGNGPQVGNILVQQDIAKDVIPPFPLDVNGAMTQGYIGYMISQTLKNVLTAENIEKEVSSIVTQVLVDKNDPAFKNPSKPIGPFYSKEEADALIKEKGWSMVEDAGRGWRRVVPSPEPLEIVEIKAIKQLVRDNNITIAAGGGGIPVIKEGDKLKGVEGVIDKDRASALLAIELDADEFIILTAVEKVFINFNKPNQQAISSMTVNQAIQYMNEEQFSKGSMLPKIEACTNFVLKTGRAALITDLTKLVDALEGKTGTFITK</sequence>
<dbReference type="Proteomes" id="UP000294817">
    <property type="component" value="Unassembled WGS sequence"/>
</dbReference>
<dbReference type="GO" id="GO:0019546">
    <property type="term" value="P:L-arginine deiminase pathway"/>
    <property type="evidence" value="ECO:0007669"/>
    <property type="project" value="TreeGrafter"/>
</dbReference>
<dbReference type="FunFam" id="3.40.1160.10:FF:000007">
    <property type="entry name" value="Carbamate kinase"/>
    <property type="match status" value="1"/>
</dbReference>
<dbReference type="NCBIfam" id="TIGR00746">
    <property type="entry name" value="arcC"/>
    <property type="match status" value="1"/>
</dbReference>
<gene>
    <name evidence="7" type="ORF">C8D74_10436</name>
</gene>
<dbReference type="PIRSF" id="PIRSF000723">
    <property type="entry name" value="Carbamate_kin"/>
    <property type="match status" value="1"/>
</dbReference>
<dbReference type="PANTHER" id="PTHR30409:SF1">
    <property type="entry name" value="CARBAMATE KINASE-RELATED"/>
    <property type="match status" value="1"/>
</dbReference>
<evidence type="ECO:0000256" key="5">
    <source>
        <dbReference type="PIRNR" id="PIRNR000723"/>
    </source>
</evidence>
<evidence type="ECO:0000313" key="7">
    <source>
        <dbReference type="EMBL" id="TDX16217.1"/>
    </source>
</evidence>
<comment type="caution">
    <text evidence="7">The sequence shown here is derived from an EMBL/GenBank/DDBJ whole genome shotgun (WGS) entry which is preliminary data.</text>
</comment>
<evidence type="ECO:0000259" key="6">
    <source>
        <dbReference type="Pfam" id="PF00696"/>
    </source>
</evidence>
<keyword evidence="3 5" id="KW-0418">Kinase</keyword>
<proteinExistence type="inferred from homology"/>
<comment type="similarity">
    <text evidence="1 5">Belongs to the carbamate kinase family.</text>
</comment>
<evidence type="ECO:0000256" key="3">
    <source>
        <dbReference type="ARBA" id="ARBA00022777"/>
    </source>
</evidence>
<keyword evidence="2 5" id="KW-0808">Transferase</keyword>
<dbReference type="InterPro" id="IPR036393">
    <property type="entry name" value="AceGlu_kinase-like_sf"/>
</dbReference>
<dbReference type="GO" id="GO:0005829">
    <property type="term" value="C:cytosol"/>
    <property type="evidence" value="ECO:0007669"/>
    <property type="project" value="TreeGrafter"/>
</dbReference>
<organism evidence="7 8">
    <name type="scientific">Petrotoga sibirica</name>
    <dbReference type="NCBI Taxonomy" id="156202"/>
    <lineage>
        <taxon>Bacteria</taxon>
        <taxon>Thermotogati</taxon>
        <taxon>Thermotogota</taxon>
        <taxon>Thermotogae</taxon>
        <taxon>Petrotogales</taxon>
        <taxon>Petrotogaceae</taxon>
        <taxon>Petrotoga</taxon>
    </lineage>
</organism>
<evidence type="ECO:0000256" key="1">
    <source>
        <dbReference type="ARBA" id="ARBA00011066"/>
    </source>
</evidence>
<dbReference type="PRINTS" id="PR01469">
    <property type="entry name" value="CARBMTKINASE"/>
</dbReference>
<dbReference type="InterPro" id="IPR001048">
    <property type="entry name" value="Asp/Glu/Uridylate_kinase"/>
</dbReference>